<dbReference type="AlphaFoldDB" id="A0A1A6G680"/>
<evidence type="ECO:0000313" key="4">
    <source>
        <dbReference type="Proteomes" id="UP000321175"/>
    </source>
</evidence>
<dbReference type="Proteomes" id="UP000321175">
    <property type="component" value="Unassembled WGS sequence"/>
</dbReference>
<dbReference type="RefSeq" id="WP_065096500.1">
    <property type="nucleotide sequence ID" value="NZ_BJWA01000027.1"/>
</dbReference>
<sequence length="118" mass="14003">MIDNKFYEGFEGEAELSFVADGNKLIIWNGYFDTILDHLLDCNLEKKGILKEYFHHEGWYDDSPWLIKDKSLIIEQLKCFDINKINQTSMKDSLEEVVQAIVLFLEHNYLSKIYINYE</sequence>
<dbReference type="Proteomes" id="UP000195024">
    <property type="component" value="Unassembled WGS sequence"/>
</dbReference>
<reference evidence="1 4" key="2">
    <citation type="submission" date="2019-07" db="EMBL/GenBank/DDBJ databases">
        <title>Whole genome shotgun sequence of Enterococcus mundtii NBRC 100490.</title>
        <authorList>
            <person name="Hosoyama A."/>
            <person name="Uohara A."/>
            <person name="Ohji S."/>
            <person name="Ichikawa N."/>
        </authorList>
    </citation>
    <scope>NUCLEOTIDE SEQUENCE [LARGE SCALE GENOMIC DNA]</scope>
    <source>
        <strain evidence="1 4">NBRC 100490</strain>
    </source>
</reference>
<gene>
    <name evidence="2" type="ORF">A5802_001385</name>
    <name evidence="1" type="ORF">EMU01_26980</name>
</gene>
<accession>A0A1A6G680</accession>
<evidence type="ECO:0000313" key="3">
    <source>
        <dbReference type="Proteomes" id="UP000195024"/>
    </source>
</evidence>
<evidence type="ECO:0000313" key="1">
    <source>
        <dbReference type="EMBL" id="GEL81554.1"/>
    </source>
</evidence>
<dbReference type="EMBL" id="BJWA01000027">
    <property type="protein sequence ID" value="GEL81554.1"/>
    <property type="molecule type" value="Genomic_DNA"/>
</dbReference>
<evidence type="ECO:0000313" key="2">
    <source>
        <dbReference type="EMBL" id="OTP27650.1"/>
    </source>
</evidence>
<organism evidence="2 3">
    <name type="scientific">Enterococcus mundtii</name>
    <dbReference type="NCBI Taxonomy" id="53346"/>
    <lineage>
        <taxon>Bacteria</taxon>
        <taxon>Bacillati</taxon>
        <taxon>Bacillota</taxon>
        <taxon>Bacilli</taxon>
        <taxon>Lactobacillales</taxon>
        <taxon>Enterococcaceae</taxon>
        <taxon>Enterococcus</taxon>
    </lineage>
</organism>
<protein>
    <submittedName>
        <fullName evidence="2">Uncharacterized protein</fullName>
    </submittedName>
</protein>
<comment type="caution">
    <text evidence="2">The sequence shown here is derived from an EMBL/GenBank/DDBJ whole genome shotgun (WGS) entry which is preliminary data.</text>
</comment>
<dbReference type="EMBL" id="NGMS01000001">
    <property type="protein sequence ID" value="OTP27650.1"/>
    <property type="molecule type" value="Genomic_DNA"/>
</dbReference>
<name>A0A1A6G680_ENTMU</name>
<proteinExistence type="predicted"/>
<keyword evidence="4" id="KW-1185">Reference proteome</keyword>
<reference evidence="2 3" key="1">
    <citation type="submission" date="2017-05" db="EMBL/GenBank/DDBJ databases">
        <title>The Genome Sequence of Enterococcus mundtii 6B1_DIV0119.</title>
        <authorList>
            <consortium name="The Broad Institute Genomics Platform"/>
            <consortium name="The Broad Institute Genomic Center for Infectious Diseases"/>
            <person name="Earl A."/>
            <person name="Manson A."/>
            <person name="Schwartman J."/>
            <person name="Gilmore M."/>
            <person name="Abouelleil A."/>
            <person name="Cao P."/>
            <person name="Chapman S."/>
            <person name="Cusick C."/>
            <person name="Shea T."/>
            <person name="Young S."/>
            <person name="Neafsey D."/>
            <person name="Nusbaum C."/>
            <person name="Birren B."/>
        </authorList>
    </citation>
    <scope>NUCLEOTIDE SEQUENCE [LARGE SCALE GENOMIC DNA]</scope>
    <source>
        <strain evidence="2 3">6B1_DIV0119</strain>
    </source>
</reference>
<dbReference type="GeneID" id="60999643"/>